<name>A0A167I0T6_CALVF</name>
<evidence type="ECO:0000259" key="1">
    <source>
        <dbReference type="Pfam" id="PF12697"/>
    </source>
</evidence>
<dbReference type="Proteomes" id="UP000076738">
    <property type="component" value="Unassembled WGS sequence"/>
</dbReference>
<evidence type="ECO:0000313" key="2">
    <source>
        <dbReference type="EMBL" id="KZO92183.1"/>
    </source>
</evidence>
<sequence length="318" mass="35094">MAHWPQHNLLRLPNKLGSVLSAHVYAGSHALSPSTPLIVFLNPLSEPASSWLDVIHAFRARCPAAWMIRYDRYGQGASGPDPADAEGLNAPEQAVEDLVALVRDIVGNETNVDQEAEVEHEVEDIPLVLVGNAFGCALARLYAAKYKGVRGVLFLDHYMTDTDSISLLPPPQTGEPEELTSTRREMERNLDPKVVIGGMRREHIPLLLPRCDGPPLPGEPFVTVGMHDPVPFAEEECKTNLGMEPSITLKYIQPHWEAYHLGLLKLTTPERAKGPMVVKGAAHNIQSEQPEWVVQELKEMVESIMQGLPPLPELEEGD</sequence>
<protein>
    <recommendedName>
        <fullName evidence="1">AB hydrolase-1 domain-containing protein</fullName>
    </recommendedName>
</protein>
<dbReference type="OrthoDB" id="3466836at2759"/>
<keyword evidence="3" id="KW-1185">Reference proteome</keyword>
<dbReference type="SUPFAM" id="SSF53474">
    <property type="entry name" value="alpha/beta-Hydrolases"/>
    <property type="match status" value="1"/>
</dbReference>
<reference evidence="2 3" key="1">
    <citation type="journal article" date="2016" name="Mol. Biol. Evol.">
        <title>Comparative Genomics of Early-Diverging Mushroom-Forming Fungi Provides Insights into the Origins of Lignocellulose Decay Capabilities.</title>
        <authorList>
            <person name="Nagy L.G."/>
            <person name="Riley R."/>
            <person name="Tritt A."/>
            <person name="Adam C."/>
            <person name="Daum C."/>
            <person name="Floudas D."/>
            <person name="Sun H."/>
            <person name="Yadav J.S."/>
            <person name="Pangilinan J."/>
            <person name="Larsson K.H."/>
            <person name="Matsuura K."/>
            <person name="Barry K."/>
            <person name="Labutti K."/>
            <person name="Kuo R."/>
            <person name="Ohm R.A."/>
            <person name="Bhattacharya S.S."/>
            <person name="Shirouzu T."/>
            <person name="Yoshinaga Y."/>
            <person name="Martin F.M."/>
            <person name="Grigoriev I.V."/>
            <person name="Hibbett D.S."/>
        </authorList>
    </citation>
    <scope>NUCLEOTIDE SEQUENCE [LARGE SCALE GENOMIC DNA]</scope>
    <source>
        <strain evidence="2 3">TUFC12733</strain>
    </source>
</reference>
<evidence type="ECO:0000313" key="3">
    <source>
        <dbReference type="Proteomes" id="UP000076738"/>
    </source>
</evidence>
<dbReference type="Pfam" id="PF12697">
    <property type="entry name" value="Abhydrolase_6"/>
    <property type="match status" value="1"/>
</dbReference>
<feature type="domain" description="AB hydrolase-1" evidence="1">
    <location>
        <begin position="38"/>
        <end position="295"/>
    </location>
</feature>
<gene>
    <name evidence="2" type="ORF">CALVIDRAFT_541205</name>
</gene>
<dbReference type="Gene3D" id="3.40.50.1820">
    <property type="entry name" value="alpha/beta hydrolase"/>
    <property type="match status" value="1"/>
</dbReference>
<proteinExistence type="predicted"/>
<accession>A0A167I0T6</accession>
<dbReference type="EMBL" id="KV417313">
    <property type="protein sequence ID" value="KZO92183.1"/>
    <property type="molecule type" value="Genomic_DNA"/>
</dbReference>
<dbReference type="AlphaFoldDB" id="A0A167I0T6"/>
<dbReference type="InterPro" id="IPR000073">
    <property type="entry name" value="AB_hydrolase_1"/>
</dbReference>
<organism evidence="2 3">
    <name type="scientific">Calocera viscosa (strain TUFC12733)</name>
    <dbReference type="NCBI Taxonomy" id="1330018"/>
    <lineage>
        <taxon>Eukaryota</taxon>
        <taxon>Fungi</taxon>
        <taxon>Dikarya</taxon>
        <taxon>Basidiomycota</taxon>
        <taxon>Agaricomycotina</taxon>
        <taxon>Dacrymycetes</taxon>
        <taxon>Dacrymycetales</taxon>
        <taxon>Dacrymycetaceae</taxon>
        <taxon>Calocera</taxon>
    </lineage>
</organism>
<dbReference type="InterPro" id="IPR029058">
    <property type="entry name" value="AB_hydrolase_fold"/>
</dbReference>